<dbReference type="AlphaFoldDB" id="A0A250XG34"/>
<dbReference type="InterPro" id="IPR001932">
    <property type="entry name" value="PPM-type_phosphatase-like_dom"/>
</dbReference>
<dbReference type="InterPro" id="IPR036457">
    <property type="entry name" value="PPM-type-like_dom_sf"/>
</dbReference>
<keyword evidence="10" id="KW-0256">Endoplasmic reticulum</keyword>
<dbReference type="GO" id="GO:0006488">
    <property type="term" value="P:dolichol-linked oligosaccharide biosynthetic process"/>
    <property type="evidence" value="ECO:0007669"/>
    <property type="project" value="InterPro"/>
</dbReference>
<dbReference type="EMBL" id="BEGY01000074">
    <property type="protein sequence ID" value="GAX82037.1"/>
    <property type="molecule type" value="Genomic_DNA"/>
</dbReference>
<evidence type="ECO:0000256" key="8">
    <source>
        <dbReference type="ARBA" id="ARBA00022723"/>
    </source>
</evidence>
<accession>A0A250XG34</accession>
<evidence type="ECO:0000256" key="3">
    <source>
        <dbReference type="ARBA" id="ARBA00004477"/>
    </source>
</evidence>
<evidence type="ECO:0000256" key="11">
    <source>
        <dbReference type="ARBA" id="ARBA00022842"/>
    </source>
</evidence>
<dbReference type="InterPro" id="IPR000222">
    <property type="entry name" value="PP2C_BS"/>
</dbReference>
<evidence type="ECO:0000256" key="10">
    <source>
        <dbReference type="ARBA" id="ARBA00022824"/>
    </source>
</evidence>
<dbReference type="PROSITE" id="PS01032">
    <property type="entry name" value="PPM_1"/>
    <property type="match status" value="1"/>
</dbReference>
<evidence type="ECO:0000256" key="20">
    <source>
        <dbReference type="SAM" id="Phobius"/>
    </source>
</evidence>
<dbReference type="PROSITE" id="PS51746">
    <property type="entry name" value="PPM_2"/>
    <property type="match status" value="1"/>
</dbReference>
<dbReference type="CDD" id="cd00143">
    <property type="entry name" value="PP2Cc"/>
    <property type="match status" value="1"/>
</dbReference>
<evidence type="ECO:0000256" key="13">
    <source>
        <dbReference type="ARBA" id="ARBA00022989"/>
    </source>
</evidence>
<evidence type="ECO:0000256" key="4">
    <source>
        <dbReference type="ARBA" id="ARBA00004922"/>
    </source>
</evidence>
<dbReference type="GO" id="GO:0034203">
    <property type="term" value="P:glycolipid translocation"/>
    <property type="evidence" value="ECO:0007669"/>
    <property type="project" value="TreeGrafter"/>
</dbReference>
<evidence type="ECO:0000256" key="14">
    <source>
        <dbReference type="ARBA" id="ARBA00023136"/>
    </source>
</evidence>
<dbReference type="GO" id="GO:0046872">
    <property type="term" value="F:metal ion binding"/>
    <property type="evidence" value="ECO:0007669"/>
    <property type="project" value="UniProtKB-KW"/>
</dbReference>
<comment type="subcellular location">
    <subcellularLocation>
        <location evidence="3">Endoplasmic reticulum membrane</location>
        <topology evidence="3">Multi-pass membrane protein</topology>
    </subcellularLocation>
</comment>
<feature type="transmembrane region" description="Helical" evidence="20">
    <location>
        <begin position="466"/>
        <end position="484"/>
    </location>
</feature>
<dbReference type="SMART" id="SM00332">
    <property type="entry name" value="PP2Cc"/>
    <property type="match status" value="1"/>
</dbReference>
<comment type="cofactor">
    <cofactor evidence="1">
        <name>Mn(2+)</name>
        <dbReference type="ChEBI" id="CHEBI:29035"/>
    </cofactor>
</comment>
<keyword evidence="7 20" id="KW-0812">Transmembrane</keyword>
<dbReference type="OrthoDB" id="10264738at2759"/>
<dbReference type="GO" id="GO:0004722">
    <property type="term" value="F:protein serine/threonine phosphatase activity"/>
    <property type="evidence" value="ECO:0007669"/>
    <property type="project" value="UniProtKB-EC"/>
</dbReference>
<evidence type="ECO:0000256" key="18">
    <source>
        <dbReference type="RuleBase" id="RU003465"/>
    </source>
</evidence>
<evidence type="ECO:0000256" key="2">
    <source>
        <dbReference type="ARBA" id="ARBA00001946"/>
    </source>
</evidence>
<evidence type="ECO:0000256" key="9">
    <source>
        <dbReference type="ARBA" id="ARBA00022801"/>
    </source>
</evidence>
<keyword evidence="8" id="KW-0479">Metal-binding</keyword>
<evidence type="ECO:0000256" key="16">
    <source>
        <dbReference type="ARBA" id="ARBA00044793"/>
    </source>
</evidence>
<evidence type="ECO:0000256" key="19">
    <source>
        <dbReference type="SAM" id="MobiDB-lite"/>
    </source>
</evidence>
<feature type="transmembrane region" description="Helical" evidence="20">
    <location>
        <begin position="369"/>
        <end position="388"/>
    </location>
</feature>
<keyword evidence="13 20" id="KW-1133">Transmembrane helix</keyword>
<evidence type="ECO:0000256" key="1">
    <source>
        <dbReference type="ARBA" id="ARBA00001936"/>
    </source>
</evidence>
<keyword evidence="11" id="KW-0460">Magnesium</keyword>
<dbReference type="Proteomes" id="UP000232323">
    <property type="component" value="Unassembled WGS sequence"/>
</dbReference>
<feature type="transmembrane region" description="Helical" evidence="20">
    <location>
        <begin position="400"/>
        <end position="419"/>
    </location>
</feature>
<organism evidence="22 23">
    <name type="scientific">Chlamydomonas eustigma</name>
    <dbReference type="NCBI Taxonomy" id="1157962"/>
    <lineage>
        <taxon>Eukaryota</taxon>
        <taxon>Viridiplantae</taxon>
        <taxon>Chlorophyta</taxon>
        <taxon>core chlorophytes</taxon>
        <taxon>Chlorophyceae</taxon>
        <taxon>CS clade</taxon>
        <taxon>Chlamydomonadales</taxon>
        <taxon>Chlamydomonadaceae</taxon>
        <taxon>Chlamydomonas</taxon>
    </lineage>
</organism>
<comment type="similarity">
    <text evidence="18">Belongs to the PP2C family.</text>
</comment>
<evidence type="ECO:0000256" key="17">
    <source>
        <dbReference type="ARBA" id="ARBA00045912"/>
    </source>
</evidence>
<dbReference type="STRING" id="1157962.A0A250XG34"/>
<comment type="cofactor">
    <cofactor evidence="2">
        <name>Mg(2+)</name>
        <dbReference type="ChEBI" id="CHEBI:18420"/>
    </cofactor>
</comment>
<feature type="transmembrane region" description="Helical" evidence="20">
    <location>
        <begin position="330"/>
        <end position="349"/>
    </location>
</feature>
<keyword evidence="9 18" id="KW-0378">Hydrolase</keyword>
<dbReference type="Pfam" id="PF04506">
    <property type="entry name" value="Rft-1"/>
    <property type="match status" value="1"/>
</dbReference>
<dbReference type="Gene3D" id="3.60.40.10">
    <property type="entry name" value="PPM-type phosphatase domain"/>
    <property type="match status" value="1"/>
</dbReference>
<feature type="domain" description="PPM-type phosphatase" evidence="21">
    <location>
        <begin position="541"/>
        <end position="877"/>
    </location>
</feature>
<comment type="caution">
    <text evidence="22">The sequence shown here is derived from an EMBL/GenBank/DDBJ whole genome shotgun (WGS) entry which is preliminary data.</text>
</comment>
<dbReference type="PANTHER" id="PTHR13117">
    <property type="entry name" value="ENDOPLASMIC RETICULUM MULTISPAN TRANSMEMBRANE PROTEIN-RELATED"/>
    <property type="match status" value="1"/>
</dbReference>
<evidence type="ECO:0000313" key="23">
    <source>
        <dbReference type="Proteomes" id="UP000232323"/>
    </source>
</evidence>
<comment type="pathway">
    <text evidence="4">Protein modification; protein glycosylation.</text>
</comment>
<dbReference type="InterPro" id="IPR007594">
    <property type="entry name" value="RFT1"/>
</dbReference>
<feature type="region of interest" description="Disordered" evidence="19">
    <location>
        <begin position="676"/>
        <end position="697"/>
    </location>
</feature>
<gene>
    <name evidence="22" type="ORF">CEUSTIGMA_g9465.t1</name>
</gene>
<keyword evidence="14 20" id="KW-0472">Membrane</keyword>
<proteinExistence type="inferred from homology"/>
<reference evidence="22 23" key="1">
    <citation type="submission" date="2017-08" db="EMBL/GenBank/DDBJ databases">
        <title>Acidophilic green algal genome provides insights into adaptation to an acidic environment.</title>
        <authorList>
            <person name="Hirooka S."/>
            <person name="Hirose Y."/>
            <person name="Kanesaki Y."/>
            <person name="Higuchi S."/>
            <person name="Fujiwara T."/>
            <person name="Onuma R."/>
            <person name="Era A."/>
            <person name="Ohbayashi R."/>
            <person name="Uzuka A."/>
            <person name="Nozaki H."/>
            <person name="Yoshikawa H."/>
            <person name="Miyagishima S.Y."/>
        </authorList>
    </citation>
    <scope>NUCLEOTIDE SEQUENCE [LARGE SCALE GENOMIC DNA]</scope>
    <source>
        <strain evidence="22 23">NIES-2499</strain>
    </source>
</reference>
<name>A0A250XG34_9CHLO</name>
<dbReference type="PANTHER" id="PTHR13117:SF5">
    <property type="entry name" value="PROTEIN RFT1 HOMOLOG"/>
    <property type="match status" value="1"/>
</dbReference>
<comment type="similarity">
    <text evidence="5">Belongs to the RFT1 family.</text>
</comment>
<feature type="transmembrane region" description="Helical" evidence="20">
    <location>
        <begin position="183"/>
        <end position="205"/>
    </location>
</feature>
<evidence type="ECO:0000259" key="21">
    <source>
        <dbReference type="PROSITE" id="PS51746"/>
    </source>
</evidence>
<evidence type="ECO:0000313" key="22">
    <source>
        <dbReference type="EMBL" id="GAX82037.1"/>
    </source>
</evidence>
<evidence type="ECO:0000256" key="6">
    <source>
        <dbReference type="ARBA" id="ARBA00013081"/>
    </source>
</evidence>
<evidence type="ECO:0000256" key="12">
    <source>
        <dbReference type="ARBA" id="ARBA00022912"/>
    </source>
</evidence>
<protein>
    <recommendedName>
        <fullName evidence="16">Man(5)GlcNAc(2)-PP-dolichol translocation protein RFT1</fullName>
        <ecNumber evidence="6">3.1.3.16</ecNumber>
    </recommendedName>
</protein>
<evidence type="ECO:0000256" key="15">
    <source>
        <dbReference type="ARBA" id="ARBA00023211"/>
    </source>
</evidence>
<keyword evidence="23" id="KW-1185">Reference proteome</keyword>
<feature type="transmembrane region" description="Helical" evidence="20">
    <location>
        <begin position="126"/>
        <end position="148"/>
    </location>
</feature>
<keyword evidence="15" id="KW-0464">Manganese</keyword>
<feature type="transmembrane region" description="Helical" evidence="20">
    <location>
        <begin position="91"/>
        <end position="114"/>
    </location>
</feature>
<evidence type="ECO:0000256" key="5">
    <source>
        <dbReference type="ARBA" id="ARBA00010288"/>
    </source>
</evidence>
<dbReference type="SUPFAM" id="SSF81606">
    <property type="entry name" value="PP2C-like"/>
    <property type="match status" value="1"/>
</dbReference>
<evidence type="ECO:0000256" key="7">
    <source>
        <dbReference type="ARBA" id="ARBA00022692"/>
    </source>
</evidence>
<sequence length="881" mass="96132">MAKNAGMQTVSSGFVQLLLSQLSTRVISFLLNLLIARHLSPEDYGLSAVQFHLITTTILLLSREGLRRGCLRFQNDAAQTPSEGTRRILSVAWIVIPAGLIVTSGVVFCALFMSDADADSTFRAAVKLHGVAGMLELIAEPLYILALINLKFKLRATVDTASLLAKSGLTLLLVSMTDLEPALVFSLAQISFSLVTLLSYGAFIGPDAVRSLQQRDSKGLKWGPQQKEVLWMSGLFSLQALEKQVLAEGSKMVMVAVQSQYNQGVYGLVGNLGSLLVRTLFQPLEEIAFTSFSRFQVSINDHQHSNSDPAKEKEGLSELAHVLKVLMKSVSLIGLLSASFGPAYSYTLIRIVYSTRWSETEAPMVLSCYSVYILLLSINGISESFVHAVLDSRGIQQTNLLLVLFSVLHMATSIVLIRAAGAMGLVLADAVNMMLRIACSTWYILHHFRSLPTFRLHHLMPSSVSVAGFLTASGVTLLSQWIFLPPQQLVVMSTREFSLKSVERPRHLALYSCGREGQMGAYLSSPITTKEIWEGKGVTVKYGGSAMQGWRRTMEDAHLAEVELDPAGNTCLFGVFDGHGGAEVAKFCQRYMVKEFQALNGHSDGDVEEALVRVFHRMDDMLRDQQYLEEIEKLKIKEGNEDEEAGEDSENGAGAMDALDLLKRVFQLKRFMGDGAASGEGNSSKTESSKPVDPEEAMVQAGCTAVVAIKRDDMLYVANAGDSRGVLCRGTKAVALSEDHKPANDIEKNRIIAAGGFLSDIGGVCRVNGNLNLSRAIGDLRYKTNNELPAAAQIITAEPDVRKFQITSEDRFFVLACDGVWDVMSNQDVVDFVSQRLDQGMEPAQIACAMLDACLANDPKEARGIGCDNMTAIVVLLNPKD</sequence>
<dbReference type="GO" id="GO:0005789">
    <property type="term" value="C:endoplasmic reticulum membrane"/>
    <property type="evidence" value="ECO:0007669"/>
    <property type="project" value="UniProtKB-SubCell"/>
</dbReference>
<dbReference type="EC" id="3.1.3.16" evidence="6"/>
<keyword evidence="12 18" id="KW-0904">Protein phosphatase</keyword>
<dbReference type="Pfam" id="PF00481">
    <property type="entry name" value="PP2C"/>
    <property type="match status" value="2"/>
</dbReference>
<comment type="function">
    <text evidence="17">Intramembrane glycolipid transporter that operates in the biosynthetic pathway of dolichol-linked oligosaccharides, the glycan precursors employed in protein asparagine (N)-glycosylation. The sequential addition of sugars to dolichol pyrophosphate produces dolichol-linked oligosaccharides containing fourteen sugars, including two GlcNAcs, nine mannoses and three glucoses. Once assembled, the oligosaccharide is transferred from the lipid to nascent proteins by oligosaccharyltransferases. The assembly of dolichol-linked oligosaccharides begins on the cytosolic side of the endoplasmic reticulum membrane and finishes in its lumen. RFT1 could mediate the translocation of the cytosolically oriented intermediate DolPP-GlcNAc2Man5, produced by ALG11, into the ER lumen where dolichol-linked oligosaccharides assembly continues. However, the intramembrane lipid transporter activity could not be confirmed in vitro.</text>
</comment>